<name>I2F750_9BACT</name>
<reference evidence="2 3" key="1">
    <citation type="journal article" date="2012" name="Genome Biol. Evol.">
        <title>Genome Sequence of the Mesophilic Thermotogales Bacterium Mesotoga prima MesG1.Ag.4.2 Reveals the Largest Thermotogales Genome To Date.</title>
        <authorList>
            <person name="Zhaxybayeva O."/>
            <person name="Swithers K.S."/>
            <person name="Foght J."/>
            <person name="Green A.G."/>
            <person name="Bruce D."/>
            <person name="Detter C."/>
            <person name="Han S."/>
            <person name="Teshima H."/>
            <person name="Han J."/>
            <person name="Woyke T."/>
            <person name="Pitluck S."/>
            <person name="Nolan M."/>
            <person name="Ivanova N."/>
            <person name="Pati A."/>
            <person name="Land M.L."/>
            <person name="Dlutek M."/>
            <person name="Doolittle W.F."/>
            <person name="Noll K.M."/>
            <person name="Nesbo C.L."/>
        </authorList>
    </citation>
    <scope>NUCLEOTIDE SEQUENCE [LARGE SCALE GENOMIC DNA]</scope>
    <source>
        <strain evidence="3">mesG1.Ag.4.2</strain>
    </source>
</reference>
<gene>
    <name evidence="2" type="ORF">Theba_2119</name>
</gene>
<dbReference type="HOGENOM" id="CLU_1576657_0_0_0"/>
<sequence>MAWIILSRCKPPPMSVQGGFWKKGSRFIQRHTQELRLLVVSEVSMDMSVFQRVPLPDTRLFILIPAPLVLLRGVIAIENIAVGVLFTGGISFSLFSFGGLAFSILLSLGGVSSSLIFTLGGLAFSLCFAAGGLVASYDLALGGMAIARNYATEVFQWQMLPLEKTPEEL</sequence>
<protein>
    <submittedName>
        <fullName evidence="2">Uncharacterized protein</fullName>
    </submittedName>
</protein>
<keyword evidence="3" id="KW-1185">Reference proteome</keyword>
<feature type="transmembrane region" description="Helical" evidence="1">
    <location>
        <begin position="60"/>
        <end position="77"/>
    </location>
</feature>
<dbReference type="EMBL" id="CP003532">
    <property type="protein sequence ID" value="AFK07753.1"/>
    <property type="molecule type" value="Genomic_DNA"/>
</dbReference>
<dbReference type="KEGG" id="mpg:Theba_2119"/>
<dbReference type="Proteomes" id="UP000002881">
    <property type="component" value="Chromosome"/>
</dbReference>
<evidence type="ECO:0000313" key="2">
    <source>
        <dbReference type="EMBL" id="AFK07753.1"/>
    </source>
</evidence>
<evidence type="ECO:0000256" key="1">
    <source>
        <dbReference type="SAM" id="Phobius"/>
    </source>
</evidence>
<organism evidence="2 3">
    <name type="scientific">Mesotoga prima MesG1.Ag.4.2</name>
    <dbReference type="NCBI Taxonomy" id="660470"/>
    <lineage>
        <taxon>Bacteria</taxon>
        <taxon>Thermotogati</taxon>
        <taxon>Thermotogota</taxon>
        <taxon>Thermotogae</taxon>
        <taxon>Kosmotogales</taxon>
        <taxon>Kosmotogaceae</taxon>
        <taxon>Mesotoga</taxon>
    </lineage>
</organism>
<keyword evidence="1" id="KW-0812">Transmembrane</keyword>
<accession>I2F750</accession>
<keyword evidence="1" id="KW-0472">Membrane</keyword>
<feature type="transmembrane region" description="Helical" evidence="1">
    <location>
        <begin position="83"/>
        <end position="108"/>
    </location>
</feature>
<dbReference type="STRING" id="660470.Theba_2119"/>
<evidence type="ECO:0000313" key="3">
    <source>
        <dbReference type="Proteomes" id="UP000002881"/>
    </source>
</evidence>
<feature type="transmembrane region" description="Helical" evidence="1">
    <location>
        <begin position="115"/>
        <end position="135"/>
    </location>
</feature>
<keyword evidence="1" id="KW-1133">Transmembrane helix</keyword>
<proteinExistence type="predicted"/>
<dbReference type="AlphaFoldDB" id="I2F750"/>